<dbReference type="NCBIfam" id="NF005502">
    <property type="entry name" value="PRK07117.1"/>
    <property type="match status" value="1"/>
</dbReference>
<dbReference type="Proteomes" id="UP001501777">
    <property type="component" value="Unassembled WGS sequence"/>
</dbReference>
<feature type="domain" description="Carrier" evidence="1">
    <location>
        <begin position="1"/>
        <end position="79"/>
    </location>
</feature>
<evidence type="ECO:0000313" key="2">
    <source>
        <dbReference type="EMBL" id="GAA2489991.1"/>
    </source>
</evidence>
<evidence type="ECO:0000259" key="1">
    <source>
        <dbReference type="PROSITE" id="PS50075"/>
    </source>
</evidence>
<dbReference type="EMBL" id="BAAASG010000007">
    <property type="protein sequence ID" value="GAA2489991.1"/>
    <property type="molecule type" value="Genomic_DNA"/>
</dbReference>
<comment type="caution">
    <text evidence="2">The sequence shown here is derived from an EMBL/GenBank/DDBJ whole genome shotgun (WGS) entry which is preliminary data.</text>
</comment>
<dbReference type="SUPFAM" id="SSF47336">
    <property type="entry name" value="ACP-like"/>
    <property type="match status" value="1"/>
</dbReference>
<organism evidence="2 3">
    <name type="scientific">Streptomyces longisporus</name>
    <dbReference type="NCBI Taxonomy" id="1948"/>
    <lineage>
        <taxon>Bacteria</taxon>
        <taxon>Bacillati</taxon>
        <taxon>Actinomycetota</taxon>
        <taxon>Actinomycetes</taxon>
        <taxon>Kitasatosporales</taxon>
        <taxon>Streptomycetaceae</taxon>
        <taxon>Streptomyces</taxon>
    </lineage>
</organism>
<proteinExistence type="predicted"/>
<accession>A0ABN3LTI1</accession>
<gene>
    <name evidence="2" type="ORF">GCM10010276_31240</name>
</gene>
<keyword evidence="3" id="KW-1185">Reference proteome</keyword>
<protein>
    <submittedName>
        <fullName evidence="2">Acyl carrier protein</fullName>
    </submittedName>
</protein>
<dbReference type="Gene3D" id="1.10.1200.10">
    <property type="entry name" value="ACP-like"/>
    <property type="match status" value="1"/>
</dbReference>
<dbReference type="Pfam" id="PF00550">
    <property type="entry name" value="PP-binding"/>
    <property type="match status" value="1"/>
</dbReference>
<dbReference type="PROSITE" id="PS50075">
    <property type="entry name" value="CARRIER"/>
    <property type="match status" value="1"/>
</dbReference>
<dbReference type="RefSeq" id="WP_344400822.1">
    <property type="nucleotide sequence ID" value="NZ_BAAASG010000007.1"/>
</dbReference>
<dbReference type="InterPro" id="IPR036736">
    <property type="entry name" value="ACP-like_sf"/>
</dbReference>
<sequence>MPDTRVFDLIVEHTREVIPELEEHRFEPSDSLRDLGANSIDRAEIIMMTLESLSLRIPLVELADAKNISELADLIHDKSAS</sequence>
<dbReference type="InterPro" id="IPR009081">
    <property type="entry name" value="PP-bd_ACP"/>
</dbReference>
<name>A0ABN3LTI1_STRLO</name>
<reference evidence="2 3" key="1">
    <citation type="journal article" date="2019" name="Int. J. Syst. Evol. Microbiol.">
        <title>The Global Catalogue of Microorganisms (GCM) 10K type strain sequencing project: providing services to taxonomists for standard genome sequencing and annotation.</title>
        <authorList>
            <consortium name="The Broad Institute Genomics Platform"/>
            <consortium name="The Broad Institute Genome Sequencing Center for Infectious Disease"/>
            <person name="Wu L."/>
            <person name="Ma J."/>
        </authorList>
    </citation>
    <scope>NUCLEOTIDE SEQUENCE [LARGE SCALE GENOMIC DNA]</scope>
    <source>
        <strain evidence="2 3">JCM 4395</strain>
    </source>
</reference>
<evidence type="ECO:0000313" key="3">
    <source>
        <dbReference type="Proteomes" id="UP001501777"/>
    </source>
</evidence>